<dbReference type="EMBL" id="JYJG01000238">
    <property type="protein sequence ID" value="KJK44710.1"/>
    <property type="molecule type" value="Genomic_DNA"/>
</dbReference>
<dbReference type="InterPro" id="IPR000415">
    <property type="entry name" value="Nitroreductase-like"/>
</dbReference>
<name>A0A0F0GN02_LENAE</name>
<dbReference type="AlphaFoldDB" id="A0A0F0GN02"/>
<accession>A0A0F0GN02</accession>
<sequence length="220" mass="23882">MTSLFDDFWAASRFSPLHQLRLGERLRDFRPAPPLIDPLELPSAPVPLPRPSDRLQKLFQARRSTREFASKPLTDKQLGYVLGALGDHSCPSAGGLHPLRCYAFHNGRAVRYDIARHALQDIGPAPADLASILGTPSTPPLAIVLVLKDEESFEKYGERAGRFGLIEVGAAAQSICLRLAEQKLGGCLLGGVADHEMLHSLGLPRELRVATAIACGHPLT</sequence>
<gene>
    <name evidence="2" type="ORF">UK23_28455</name>
</gene>
<dbReference type="SUPFAM" id="SSF55469">
    <property type="entry name" value="FMN-dependent nitroreductase-like"/>
    <property type="match status" value="1"/>
</dbReference>
<dbReference type="CDD" id="cd02142">
    <property type="entry name" value="McbC_SagB-like_oxidoreductase"/>
    <property type="match status" value="1"/>
</dbReference>
<dbReference type="Pfam" id="PF00881">
    <property type="entry name" value="Nitroreductase"/>
    <property type="match status" value="1"/>
</dbReference>
<keyword evidence="3" id="KW-1185">Reference proteome</keyword>
<comment type="caution">
    <text evidence="2">The sequence shown here is derived from an EMBL/GenBank/DDBJ whole genome shotgun (WGS) entry which is preliminary data.</text>
</comment>
<evidence type="ECO:0000313" key="2">
    <source>
        <dbReference type="EMBL" id="KJK44710.1"/>
    </source>
</evidence>
<dbReference type="Proteomes" id="UP000033393">
    <property type="component" value="Unassembled WGS sequence"/>
</dbReference>
<protein>
    <recommendedName>
        <fullName evidence="1">Nitroreductase domain-containing protein</fullName>
    </recommendedName>
</protein>
<proteinExistence type="predicted"/>
<evidence type="ECO:0000313" key="3">
    <source>
        <dbReference type="Proteomes" id="UP000033393"/>
    </source>
</evidence>
<dbReference type="RefSeq" id="WP_045314736.1">
    <property type="nucleotide sequence ID" value="NZ_JYJG01000238.1"/>
</dbReference>
<organism evidence="2 3">
    <name type="scientific">Lentzea aerocolonigenes</name>
    <name type="common">Lechevalieria aerocolonigenes</name>
    <name type="synonym">Saccharothrix aerocolonigenes</name>
    <dbReference type="NCBI Taxonomy" id="68170"/>
    <lineage>
        <taxon>Bacteria</taxon>
        <taxon>Bacillati</taxon>
        <taxon>Actinomycetota</taxon>
        <taxon>Actinomycetes</taxon>
        <taxon>Pseudonocardiales</taxon>
        <taxon>Pseudonocardiaceae</taxon>
        <taxon>Lentzea</taxon>
    </lineage>
</organism>
<feature type="domain" description="Nitroreductase" evidence="1">
    <location>
        <begin position="61"/>
        <end position="217"/>
    </location>
</feature>
<dbReference type="STRING" id="68170.GCA_000974445_02863"/>
<dbReference type="Gene3D" id="3.40.109.10">
    <property type="entry name" value="NADH Oxidase"/>
    <property type="match status" value="1"/>
</dbReference>
<dbReference type="InterPro" id="IPR029479">
    <property type="entry name" value="Nitroreductase"/>
</dbReference>
<dbReference type="PATRIC" id="fig|68170.10.peg.7258"/>
<reference evidence="2 3" key="1">
    <citation type="submission" date="2015-02" db="EMBL/GenBank/DDBJ databases">
        <authorList>
            <person name="Ju K.-S."/>
            <person name="Doroghazi J.R."/>
            <person name="Metcalf W."/>
        </authorList>
    </citation>
    <scope>NUCLEOTIDE SEQUENCE [LARGE SCALE GENOMIC DNA]</scope>
    <source>
        <strain evidence="2 3">NRRL B-16140</strain>
    </source>
</reference>
<dbReference type="GO" id="GO:0016491">
    <property type="term" value="F:oxidoreductase activity"/>
    <property type="evidence" value="ECO:0007669"/>
    <property type="project" value="InterPro"/>
</dbReference>
<evidence type="ECO:0000259" key="1">
    <source>
        <dbReference type="Pfam" id="PF00881"/>
    </source>
</evidence>